<reference evidence="2" key="1">
    <citation type="submission" date="2020-11" db="EMBL/GenBank/DDBJ databases">
        <authorList>
            <consortium name="DOE Joint Genome Institute"/>
            <person name="Ahrendt S."/>
            <person name="Riley R."/>
            <person name="Andreopoulos W."/>
            <person name="Labutti K."/>
            <person name="Pangilinan J."/>
            <person name="Ruiz-Duenas F.J."/>
            <person name="Barrasa J.M."/>
            <person name="Sanchez-Garcia M."/>
            <person name="Camarero S."/>
            <person name="Miyauchi S."/>
            <person name="Serrano A."/>
            <person name="Linde D."/>
            <person name="Babiker R."/>
            <person name="Drula E."/>
            <person name="Ayuso-Fernandez I."/>
            <person name="Pacheco R."/>
            <person name="Padilla G."/>
            <person name="Ferreira P."/>
            <person name="Barriuso J."/>
            <person name="Kellner H."/>
            <person name="Castanera R."/>
            <person name="Alfaro M."/>
            <person name="Ramirez L."/>
            <person name="Pisabarro A.G."/>
            <person name="Kuo A."/>
            <person name="Tritt A."/>
            <person name="Lipzen A."/>
            <person name="He G."/>
            <person name="Yan M."/>
            <person name="Ng V."/>
            <person name="Cullen D."/>
            <person name="Martin F."/>
            <person name="Rosso M.-N."/>
            <person name="Henrissat B."/>
            <person name="Hibbett D."/>
            <person name="Martinez A.T."/>
            <person name="Grigoriev I.V."/>
        </authorList>
    </citation>
    <scope>NUCLEOTIDE SEQUENCE</scope>
    <source>
        <strain evidence="2">AH 40177</strain>
    </source>
</reference>
<protein>
    <recommendedName>
        <fullName evidence="1">Protein kinase domain-containing protein</fullName>
    </recommendedName>
</protein>
<feature type="domain" description="Protein kinase" evidence="1">
    <location>
        <begin position="314"/>
        <end position="659"/>
    </location>
</feature>
<evidence type="ECO:0000313" key="3">
    <source>
        <dbReference type="Proteomes" id="UP000772434"/>
    </source>
</evidence>
<keyword evidence="3" id="KW-1185">Reference proteome</keyword>
<dbReference type="Proteomes" id="UP000772434">
    <property type="component" value="Unassembled WGS sequence"/>
</dbReference>
<comment type="caution">
    <text evidence="2">The sequence shown here is derived from an EMBL/GenBank/DDBJ whole genome shotgun (WGS) entry which is preliminary data.</text>
</comment>
<accession>A0A9P5PG13</accession>
<sequence>MPEHLRKMFDKDRDHQWVIDLYEKYTGKALAPKRQDSTRIVIRSWPRDPKGKIIRDLPVGKETSSSTHLWGQTLLDFFRFQREPNQPLLSTISTSSRLSRWMMANGEADYAKDDMEWAAREEEPKLKPATNILEIIHARDLMVMMGLSGVSIAPDNQDEQVEVKKSSVIPFDYSNYPDPWPLIPFSSKPPNLQSQIPFHLLPETLIVHDPFKLLHGNSRYRRYLDHAWTSVEDIVHKYRLNLTVDSIQQTIDAERAKLAKAAESAEHVVIGILTNADSEFPPEVSSEISGTAYKLTVPPPPPAQMSTPEAHLYISPAQSIGSGNHSYVYRAEWDLPRSVFSSPKICATCVKEAAVKILQVMNEKSEKAPSDSTPGTFIRREKRISRLTLAFVAEATAPIDKDKQHTLEEAATLSYAEFTGPMSTLHVDTVAWYDSASTDPPPCPHLVRESVSGPLPGPVPPTAKVSVAAKLSMPGDAHLEREAVNYQHFGSQFSQHWTGYTLAYPIQNPTPMNAITPIFYGYYSKEKSADAPDSEYYSPILLLEDCGEQIEPRELDFDDRQECASLLLRLHYHGWTQGSYAPRNLLVQRGDPGDFPLMKSQQDRRFRLIDFGRAKSLKNAKEGDLRRGDGKNTEEDAWDLERFNEKGEIADVLLFEHPT</sequence>
<evidence type="ECO:0000259" key="1">
    <source>
        <dbReference type="PROSITE" id="PS50011"/>
    </source>
</evidence>
<dbReference type="AlphaFoldDB" id="A0A9P5PG13"/>
<proteinExistence type="predicted"/>
<name>A0A9P5PG13_9AGAR</name>
<dbReference type="EMBL" id="JADNRY010000120">
    <property type="protein sequence ID" value="KAF9064596.1"/>
    <property type="molecule type" value="Genomic_DNA"/>
</dbReference>
<organism evidence="2 3">
    <name type="scientific">Rhodocollybia butyracea</name>
    <dbReference type="NCBI Taxonomy" id="206335"/>
    <lineage>
        <taxon>Eukaryota</taxon>
        <taxon>Fungi</taxon>
        <taxon>Dikarya</taxon>
        <taxon>Basidiomycota</taxon>
        <taxon>Agaricomycotina</taxon>
        <taxon>Agaricomycetes</taxon>
        <taxon>Agaricomycetidae</taxon>
        <taxon>Agaricales</taxon>
        <taxon>Marasmiineae</taxon>
        <taxon>Omphalotaceae</taxon>
        <taxon>Rhodocollybia</taxon>
    </lineage>
</organism>
<evidence type="ECO:0000313" key="2">
    <source>
        <dbReference type="EMBL" id="KAF9064596.1"/>
    </source>
</evidence>
<dbReference type="GO" id="GO:0004672">
    <property type="term" value="F:protein kinase activity"/>
    <property type="evidence" value="ECO:0007669"/>
    <property type="project" value="InterPro"/>
</dbReference>
<dbReference type="GO" id="GO:0005524">
    <property type="term" value="F:ATP binding"/>
    <property type="evidence" value="ECO:0007669"/>
    <property type="project" value="InterPro"/>
</dbReference>
<dbReference type="InterPro" id="IPR000719">
    <property type="entry name" value="Prot_kinase_dom"/>
</dbReference>
<dbReference type="OrthoDB" id="5327923at2759"/>
<gene>
    <name evidence="2" type="ORF">BDP27DRAFT_1425700</name>
</gene>
<dbReference type="PROSITE" id="PS50011">
    <property type="entry name" value="PROTEIN_KINASE_DOM"/>
    <property type="match status" value="1"/>
</dbReference>